<sequence length="272" mass="29768">MGTSDKNGRKASGGIAALFDDLERKELFRKYLIFLAWLEVAIFVGCWIYQLGTRGYDRFGPVEIPFPWKVYFLVAFLAPVAVTFLIGTIVVGFNRYFGGHGAGEGDGAEDPAGTYGGKDYGETRGVAAAVNWLQKLPYLGLLVVLAAGIGLVYNLDVVLDIAGRVGEQTVQLLLMAGGAILGLAAFFALVYLVLNYKLRKRSMEYQYKSEVAERYGLVILEDNTVINRDGKLLVRGRKWKDAVPLLEARTEPPPPASPRESLPSSPSPDLNT</sequence>
<keyword evidence="2" id="KW-0472">Membrane</keyword>
<feature type="transmembrane region" description="Helical" evidence="2">
    <location>
        <begin position="70"/>
        <end position="93"/>
    </location>
</feature>
<dbReference type="OrthoDB" id="5415347at2"/>
<feature type="region of interest" description="Disordered" evidence="1">
    <location>
        <begin position="245"/>
        <end position="272"/>
    </location>
</feature>
<organism evidence="3 4">
    <name type="scientific">Desulfacinum infernum DSM 9756</name>
    <dbReference type="NCBI Taxonomy" id="1121391"/>
    <lineage>
        <taxon>Bacteria</taxon>
        <taxon>Pseudomonadati</taxon>
        <taxon>Thermodesulfobacteriota</taxon>
        <taxon>Syntrophobacteria</taxon>
        <taxon>Syntrophobacterales</taxon>
        <taxon>Syntrophobacteraceae</taxon>
        <taxon>Desulfacinum</taxon>
    </lineage>
</organism>
<evidence type="ECO:0000256" key="1">
    <source>
        <dbReference type="SAM" id="MobiDB-lite"/>
    </source>
</evidence>
<name>A0A1M5CWV2_9BACT</name>
<evidence type="ECO:0000313" key="3">
    <source>
        <dbReference type="EMBL" id="SHF59181.1"/>
    </source>
</evidence>
<feature type="transmembrane region" description="Helical" evidence="2">
    <location>
        <begin position="136"/>
        <end position="153"/>
    </location>
</feature>
<protein>
    <submittedName>
        <fullName evidence="3">Uncharacterized protein</fullName>
    </submittedName>
</protein>
<feature type="transmembrane region" description="Helical" evidence="2">
    <location>
        <begin position="173"/>
        <end position="194"/>
    </location>
</feature>
<evidence type="ECO:0000313" key="4">
    <source>
        <dbReference type="Proteomes" id="UP000184076"/>
    </source>
</evidence>
<gene>
    <name evidence="3" type="ORF">SAMN02745206_02307</name>
</gene>
<dbReference type="STRING" id="1121391.SAMN02745206_02307"/>
<feature type="transmembrane region" description="Helical" evidence="2">
    <location>
        <begin position="31"/>
        <end position="50"/>
    </location>
</feature>
<keyword evidence="4" id="KW-1185">Reference proteome</keyword>
<accession>A0A1M5CWV2</accession>
<feature type="compositionally biased region" description="Low complexity" evidence="1">
    <location>
        <begin position="258"/>
        <end position="272"/>
    </location>
</feature>
<dbReference type="AlphaFoldDB" id="A0A1M5CWV2"/>
<keyword evidence="2" id="KW-0812">Transmembrane</keyword>
<dbReference type="EMBL" id="FQVB01000021">
    <property type="protein sequence ID" value="SHF59181.1"/>
    <property type="molecule type" value="Genomic_DNA"/>
</dbReference>
<proteinExistence type="predicted"/>
<keyword evidence="2" id="KW-1133">Transmembrane helix</keyword>
<dbReference type="Proteomes" id="UP000184076">
    <property type="component" value="Unassembled WGS sequence"/>
</dbReference>
<evidence type="ECO:0000256" key="2">
    <source>
        <dbReference type="SAM" id="Phobius"/>
    </source>
</evidence>
<reference evidence="4" key="1">
    <citation type="submission" date="2016-11" db="EMBL/GenBank/DDBJ databases">
        <authorList>
            <person name="Varghese N."/>
            <person name="Submissions S."/>
        </authorList>
    </citation>
    <scope>NUCLEOTIDE SEQUENCE [LARGE SCALE GENOMIC DNA]</scope>
    <source>
        <strain evidence="4">DSM 9756</strain>
    </source>
</reference>